<keyword evidence="1" id="KW-0472">Membrane</keyword>
<dbReference type="Proteomes" id="UP001336835">
    <property type="component" value="Unassembled WGS sequence"/>
</dbReference>
<feature type="transmembrane region" description="Helical" evidence="1">
    <location>
        <begin position="242"/>
        <end position="263"/>
    </location>
</feature>
<reference evidence="2 3" key="1">
    <citation type="submission" date="2024-01" db="EMBL/GenBank/DDBJ databases">
        <title>Pedobacter sp. nov., isolated from fresh soil.</title>
        <authorList>
            <person name="Le N.T.T."/>
        </authorList>
    </citation>
    <scope>NUCLEOTIDE SEQUENCE [LARGE SCALE GENOMIC DNA]</scope>
    <source>
        <strain evidence="2 3">KR3-3</strain>
    </source>
</reference>
<accession>A0ABU7I8V3</accession>
<name>A0ABU7I8V3_9SPHI</name>
<evidence type="ECO:0000256" key="1">
    <source>
        <dbReference type="SAM" id="Phobius"/>
    </source>
</evidence>
<evidence type="ECO:0008006" key="4">
    <source>
        <dbReference type="Google" id="ProtNLM"/>
    </source>
</evidence>
<sequence>MLFEGLNTVLGVELHGLGDNSYSCRFCQLAKKDNELHIESHKILEGPLNKILESLPKNFPVALTLTGRGIIHKNIQVATDTLPEQVIQQAFPSIEVKDFYVQSYVHGNNALGSIIRKQGVDELLDKLGRAGLKVLMLSLGGIVTAPIWPQLNIYSTEMRFAGHGFVLTTERHFISYNAEPGLKNDFQVKIEQELIPEENVLAYASAFQLILHQKLSPILANVENVNNVFADFLSNMALKKKALIFLFGLFGLLLISFGLFSYYNQENAKLAQQVGAQTASADQTDLLQKNIAGNEYLLKQLHWNGGYNYGFLLNEIGKSMPRQLSLHEVAVNDFKTEAEKTEKQPNIKILGSTDNLTAVNNWIFVLKEMQWVKSAKLLKYQEDQESTDYQFSLIITY</sequence>
<keyword evidence="3" id="KW-1185">Reference proteome</keyword>
<protein>
    <recommendedName>
        <fullName evidence="4">Fimbrial assembly protein (PilN)</fullName>
    </recommendedName>
</protein>
<dbReference type="EMBL" id="JAZDQT010000002">
    <property type="protein sequence ID" value="MEE1945897.1"/>
    <property type="molecule type" value="Genomic_DNA"/>
</dbReference>
<keyword evidence="1" id="KW-1133">Transmembrane helix</keyword>
<organism evidence="2 3">
    <name type="scientific">Pedobacter albus</name>
    <dbReference type="NCBI Taxonomy" id="3113905"/>
    <lineage>
        <taxon>Bacteria</taxon>
        <taxon>Pseudomonadati</taxon>
        <taxon>Bacteroidota</taxon>
        <taxon>Sphingobacteriia</taxon>
        <taxon>Sphingobacteriales</taxon>
        <taxon>Sphingobacteriaceae</taxon>
        <taxon>Pedobacter</taxon>
    </lineage>
</organism>
<proteinExistence type="predicted"/>
<gene>
    <name evidence="2" type="ORF">VRU48_12320</name>
</gene>
<comment type="caution">
    <text evidence="2">The sequence shown here is derived from an EMBL/GenBank/DDBJ whole genome shotgun (WGS) entry which is preliminary data.</text>
</comment>
<evidence type="ECO:0000313" key="3">
    <source>
        <dbReference type="Proteomes" id="UP001336835"/>
    </source>
</evidence>
<dbReference type="RefSeq" id="WP_330108216.1">
    <property type="nucleotide sequence ID" value="NZ_JAZDQT010000002.1"/>
</dbReference>
<keyword evidence="1" id="KW-0812">Transmembrane</keyword>
<evidence type="ECO:0000313" key="2">
    <source>
        <dbReference type="EMBL" id="MEE1945897.1"/>
    </source>
</evidence>